<evidence type="ECO:0000313" key="9">
    <source>
        <dbReference type="Proteomes" id="UP001152797"/>
    </source>
</evidence>
<evidence type="ECO:0000313" key="7">
    <source>
        <dbReference type="EMBL" id="CAI3988039.1"/>
    </source>
</evidence>
<evidence type="ECO:0000256" key="3">
    <source>
        <dbReference type="ARBA" id="ARBA00022750"/>
    </source>
</evidence>
<reference evidence="8 9" key="2">
    <citation type="submission" date="2024-05" db="EMBL/GenBank/DDBJ databases">
        <authorList>
            <person name="Chen Y."/>
            <person name="Shah S."/>
            <person name="Dougan E. K."/>
            <person name="Thang M."/>
            <person name="Chan C."/>
        </authorList>
    </citation>
    <scope>NUCLEOTIDE SEQUENCE [LARGE SCALE GENOMIC DNA]</scope>
</reference>
<feature type="chain" id="PRO_5043272371" evidence="5">
    <location>
        <begin position="32"/>
        <end position="427"/>
    </location>
</feature>
<dbReference type="Pfam" id="PF00026">
    <property type="entry name" value="Asp"/>
    <property type="match status" value="1"/>
</dbReference>
<dbReference type="InterPro" id="IPR033121">
    <property type="entry name" value="PEPTIDASE_A1"/>
</dbReference>
<dbReference type="PRINTS" id="PR00792">
    <property type="entry name" value="PEPSIN"/>
</dbReference>
<dbReference type="OrthoDB" id="440276at2759"/>
<dbReference type="CDD" id="cd05471">
    <property type="entry name" value="pepsin_like"/>
    <property type="match status" value="1"/>
</dbReference>
<dbReference type="PROSITE" id="PS51767">
    <property type="entry name" value="PEPTIDASE_A1"/>
    <property type="match status" value="1"/>
</dbReference>
<dbReference type="InterPro" id="IPR034164">
    <property type="entry name" value="Pepsin-like_dom"/>
</dbReference>
<dbReference type="EMBL" id="CAMXCT020001225">
    <property type="protein sequence ID" value="CAL1141414.1"/>
    <property type="molecule type" value="Genomic_DNA"/>
</dbReference>
<sequence>LPKPLSDSFVKIAMKWFTPLLVMSLISLTQSLRKEDTENDHLRQRSENLRVVQVKRVCKSEACLMPHRKLYSQRLSNTSVPINSDGSRVHPNELGEQVTIGFGTGEITGEFAKERVCFGSDARNASVDALQDAVDYNPLCVEMSIIVAVEMSSQPFKSFQFDGILGLGLPGLTMSRNFSTFDVIVHSGLAAQPRFGVFLCDGEFGEQSEVSFGGFDPRRIMEPISWSQVAMEELGYWQVRIRSIRINGEVLEVCMDGTCRGVLDTGTSHLGIPAPYNKDFEKRLQMDAGDLLDCRNADAPMLEIELLEGKVITLYPFNYMRRLPLRDGVTVGSTEGVRPKGDAAAKVAGVAGSARFPKARKPFGGASHTALQPVKLPEPLGPKLFILGEPVLHRYYTVYDWQEKKVPRGEKNMMGCTWSTMPIYAKS</sequence>
<keyword evidence="5" id="KW-0732">Signal</keyword>
<proteinExistence type="inferred from homology"/>
<dbReference type="Gene3D" id="2.40.70.10">
    <property type="entry name" value="Acid Proteases"/>
    <property type="match status" value="2"/>
</dbReference>
<evidence type="ECO:0000256" key="1">
    <source>
        <dbReference type="ARBA" id="ARBA00007447"/>
    </source>
</evidence>
<gene>
    <name evidence="7" type="ORF">C1SCF055_LOCUS15267</name>
</gene>
<dbReference type="InterPro" id="IPR021109">
    <property type="entry name" value="Peptidase_aspartic_dom_sf"/>
</dbReference>
<dbReference type="PANTHER" id="PTHR47966">
    <property type="entry name" value="BETA-SITE APP-CLEAVING ENZYME, ISOFORM A-RELATED"/>
    <property type="match status" value="1"/>
</dbReference>
<protein>
    <submittedName>
        <fullName evidence="8">Cathepsin E</fullName>
    </submittedName>
</protein>
<keyword evidence="3" id="KW-0064">Aspartyl protease</keyword>
<keyword evidence="4" id="KW-0378">Hydrolase</keyword>
<feature type="signal peptide" evidence="5">
    <location>
        <begin position="1"/>
        <end position="31"/>
    </location>
</feature>
<dbReference type="EMBL" id="CAMXCT030001225">
    <property type="protein sequence ID" value="CAL4775351.1"/>
    <property type="molecule type" value="Genomic_DNA"/>
</dbReference>
<dbReference type="InterPro" id="IPR001461">
    <property type="entry name" value="Aspartic_peptidase_A1"/>
</dbReference>
<dbReference type="GO" id="GO:0006508">
    <property type="term" value="P:proteolysis"/>
    <property type="evidence" value="ECO:0007669"/>
    <property type="project" value="UniProtKB-KW"/>
</dbReference>
<reference evidence="7" key="1">
    <citation type="submission" date="2022-10" db="EMBL/GenBank/DDBJ databases">
        <authorList>
            <person name="Chen Y."/>
            <person name="Dougan E. K."/>
            <person name="Chan C."/>
            <person name="Rhodes N."/>
            <person name="Thang M."/>
        </authorList>
    </citation>
    <scope>NUCLEOTIDE SEQUENCE</scope>
</reference>
<evidence type="ECO:0000256" key="2">
    <source>
        <dbReference type="ARBA" id="ARBA00022670"/>
    </source>
</evidence>
<evidence type="ECO:0000256" key="4">
    <source>
        <dbReference type="ARBA" id="ARBA00022801"/>
    </source>
</evidence>
<feature type="non-terminal residue" evidence="7">
    <location>
        <position position="1"/>
    </location>
</feature>
<name>A0A9P1FSL6_9DINO</name>
<dbReference type="SUPFAM" id="SSF50630">
    <property type="entry name" value="Acid proteases"/>
    <property type="match status" value="1"/>
</dbReference>
<dbReference type="AlphaFoldDB" id="A0A9P1FSL6"/>
<feature type="domain" description="Peptidase A1" evidence="6">
    <location>
        <begin position="16"/>
        <end position="409"/>
    </location>
</feature>
<keyword evidence="9" id="KW-1185">Reference proteome</keyword>
<evidence type="ECO:0000256" key="5">
    <source>
        <dbReference type="SAM" id="SignalP"/>
    </source>
</evidence>
<dbReference type="GO" id="GO:0004190">
    <property type="term" value="F:aspartic-type endopeptidase activity"/>
    <property type="evidence" value="ECO:0007669"/>
    <property type="project" value="UniProtKB-KW"/>
</dbReference>
<evidence type="ECO:0000259" key="6">
    <source>
        <dbReference type="PROSITE" id="PS51767"/>
    </source>
</evidence>
<dbReference type="Proteomes" id="UP001152797">
    <property type="component" value="Unassembled WGS sequence"/>
</dbReference>
<evidence type="ECO:0000313" key="8">
    <source>
        <dbReference type="EMBL" id="CAL4775351.1"/>
    </source>
</evidence>
<dbReference type="EMBL" id="CAMXCT010001225">
    <property type="protein sequence ID" value="CAI3988039.1"/>
    <property type="molecule type" value="Genomic_DNA"/>
</dbReference>
<organism evidence="7">
    <name type="scientific">Cladocopium goreaui</name>
    <dbReference type="NCBI Taxonomy" id="2562237"/>
    <lineage>
        <taxon>Eukaryota</taxon>
        <taxon>Sar</taxon>
        <taxon>Alveolata</taxon>
        <taxon>Dinophyceae</taxon>
        <taxon>Suessiales</taxon>
        <taxon>Symbiodiniaceae</taxon>
        <taxon>Cladocopium</taxon>
    </lineage>
</organism>
<comment type="similarity">
    <text evidence="1">Belongs to the peptidase A1 family.</text>
</comment>
<dbReference type="PANTHER" id="PTHR47966:SF51">
    <property type="entry name" value="BETA-SITE APP-CLEAVING ENZYME, ISOFORM A-RELATED"/>
    <property type="match status" value="1"/>
</dbReference>
<comment type="caution">
    <text evidence="7">The sequence shown here is derived from an EMBL/GenBank/DDBJ whole genome shotgun (WGS) entry which is preliminary data.</text>
</comment>
<keyword evidence="2" id="KW-0645">Protease</keyword>
<accession>A0A9P1FSL6</accession>